<evidence type="ECO:0000256" key="3">
    <source>
        <dbReference type="ARBA" id="ARBA00022801"/>
    </source>
</evidence>
<name>A0ABX8E3K0_9SPHN</name>
<dbReference type="Pfam" id="PF01435">
    <property type="entry name" value="Peptidase_M48"/>
    <property type="match status" value="1"/>
</dbReference>
<comment type="cofactor">
    <cofactor evidence="6">
        <name>Zn(2+)</name>
        <dbReference type="ChEBI" id="CHEBI:29105"/>
    </cofactor>
    <text evidence="6">Binds 1 zinc ion per subunit.</text>
</comment>
<evidence type="ECO:0000256" key="5">
    <source>
        <dbReference type="ARBA" id="ARBA00023049"/>
    </source>
</evidence>
<comment type="similarity">
    <text evidence="6">Belongs to the peptidase M48 family.</text>
</comment>
<dbReference type="RefSeq" id="WP_213503648.1">
    <property type="nucleotide sequence ID" value="NZ_CP054856.1"/>
</dbReference>
<evidence type="ECO:0000256" key="6">
    <source>
        <dbReference type="RuleBase" id="RU003983"/>
    </source>
</evidence>
<evidence type="ECO:0000313" key="8">
    <source>
        <dbReference type="EMBL" id="QVM83717.1"/>
    </source>
</evidence>
<dbReference type="SUPFAM" id="SSF50156">
    <property type="entry name" value="PDZ domain-like"/>
    <property type="match status" value="1"/>
</dbReference>
<evidence type="ECO:0000256" key="1">
    <source>
        <dbReference type="ARBA" id="ARBA00022670"/>
    </source>
</evidence>
<dbReference type="Pfam" id="PF17820">
    <property type="entry name" value="PDZ_6"/>
    <property type="match status" value="1"/>
</dbReference>
<evidence type="ECO:0000256" key="4">
    <source>
        <dbReference type="ARBA" id="ARBA00022833"/>
    </source>
</evidence>
<keyword evidence="3 6" id="KW-0378">Hydrolase</keyword>
<keyword evidence="1 6" id="KW-0645">Protease</keyword>
<accession>A0ABX8E3K0</accession>
<feature type="domain" description="PDZ" evidence="7">
    <location>
        <begin position="50"/>
        <end position="90"/>
    </location>
</feature>
<keyword evidence="5 6" id="KW-0482">Metalloprotease</keyword>
<organism evidence="8 9">
    <name type="scientific">Novosphingobium decolorationis</name>
    <dbReference type="NCBI Taxonomy" id="2698673"/>
    <lineage>
        <taxon>Bacteria</taxon>
        <taxon>Pseudomonadati</taxon>
        <taxon>Pseudomonadota</taxon>
        <taxon>Alphaproteobacteria</taxon>
        <taxon>Sphingomonadales</taxon>
        <taxon>Sphingomonadaceae</taxon>
        <taxon>Novosphingobium</taxon>
    </lineage>
</organism>
<gene>
    <name evidence="8" type="ORF">HT578_08405</name>
</gene>
<dbReference type="Proteomes" id="UP000677126">
    <property type="component" value="Chromosome"/>
</dbReference>
<evidence type="ECO:0000259" key="7">
    <source>
        <dbReference type="PROSITE" id="PS50106"/>
    </source>
</evidence>
<dbReference type="InterPro" id="IPR001478">
    <property type="entry name" value="PDZ"/>
</dbReference>
<dbReference type="GO" id="GO:0008237">
    <property type="term" value="F:metallopeptidase activity"/>
    <property type="evidence" value="ECO:0007669"/>
    <property type="project" value="UniProtKB-KW"/>
</dbReference>
<dbReference type="InterPro" id="IPR036034">
    <property type="entry name" value="PDZ_sf"/>
</dbReference>
<evidence type="ECO:0000313" key="9">
    <source>
        <dbReference type="Proteomes" id="UP000677126"/>
    </source>
</evidence>
<keyword evidence="9" id="KW-1185">Reference proteome</keyword>
<sequence length="266" mass="28737">MEFRLREAATPLCRRTNSATGLVIDYLEAYDPGARAEVAAATGMGDLPQIAGVVPGSPAEKAGVKAGDTLVRLNGTPLKQLIAESADRRLFAEELLDRIAQLPASEMITLDLRRGDSSITATLSPSQSCATRFVLSDSGGLAHTDGTNVAIEADLLRHAANDDELALVAAHELAHIVAGDGKASGLNDRRRMEDRADILGADLARCAGYDAVRALDFWKRYNDKDWLRWLRSPSHRNVPERIRRMHDHLVATPSACPPAIPDKATT</sequence>
<keyword evidence="4 6" id="KW-0862">Zinc</keyword>
<evidence type="ECO:0000256" key="2">
    <source>
        <dbReference type="ARBA" id="ARBA00022723"/>
    </source>
</evidence>
<dbReference type="Gene3D" id="2.30.42.10">
    <property type="match status" value="1"/>
</dbReference>
<dbReference type="InterPro" id="IPR041489">
    <property type="entry name" value="PDZ_6"/>
</dbReference>
<keyword evidence="2" id="KW-0479">Metal-binding</keyword>
<dbReference type="EMBL" id="CP054856">
    <property type="protein sequence ID" value="QVM83717.1"/>
    <property type="molecule type" value="Genomic_DNA"/>
</dbReference>
<dbReference type="InterPro" id="IPR001915">
    <property type="entry name" value="Peptidase_M48"/>
</dbReference>
<reference evidence="8 9" key="1">
    <citation type="journal article" date="2021" name="Int. J. Syst. Evol. Microbiol.">
        <title>Novosphingobium decolorationis sp. nov., an aniline blue-decolourizing bacterium isolated from East Pacific sediment.</title>
        <authorList>
            <person name="Chen X."/>
            <person name="Dong B."/>
            <person name="Chen T."/>
            <person name="Ren N."/>
            <person name="Wang J."/>
            <person name="Xu Y."/>
            <person name="Yang J."/>
            <person name="Zhu S."/>
            <person name="Chen J."/>
        </authorList>
    </citation>
    <scope>NUCLEOTIDE SEQUENCE [LARGE SCALE GENOMIC DNA]</scope>
    <source>
        <strain evidence="8 9">502str22</strain>
    </source>
</reference>
<dbReference type="Gene3D" id="3.30.2010.10">
    <property type="entry name" value="Metalloproteases ('zincins'), catalytic domain"/>
    <property type="match status" value="1"/>
</dbReference>
<protein>
    <submittedName>
        <fullName evidence="8">M48 family metalloprotease</fullName>
    </submittedName>
</protein>
<dbReference type="PROSITE" id="PS50106">
    <property type="entry name" value="PDZ"/>
    <property type="match status" value="1"/>
</dbReference>
<proteinExistence type="inferred from homology"/>